<name>A0A372FZJ6_9ACTN</name>
<feature type="compositionally biased region" description="Basic and acidic residues" evidence="5">
    <location>
        <begin position="19"/>
        <end position="31"/>
    </location>
</feature>
<evidence type="ECO:0000313" key="7">
    <source>
        <dbReference type="EMBL" id="RFS46241.1"/>
    </source>
</evidence>
<dbReference type="InterPro" id="IPR036881">
    <property type="entry name" value="Glyco_hydro_3_C_sf"/>
</dbReference>
<dbReference type="RefSeq" id="WP_117228119.1">
    <property type="nucleotide sequence ID" value="NZ_CP061725.1"/>
</dbReference>
<dbReference type="InterPro" id="IPR026891">
    <property type="entry name" value="Fn3-like"/>
</dbReference>
<organism evidence="7 8">
    <name type="scientific">Micromonospora craniellae</name>
    <dbReference type="NCBI Taxonomy" id="2294034"/>
    <lineage>
        <taxon>Bacteria</taxon>
        <taxon>Bacillati</taxon>
        <taxon>Actinomycetota</taxon>
        <taxon>Actinomycetes</taxon>
        <taxon>Micromonosporales</taxon>
        <taxon>Micromonosporaceae</taxon>
        <taxon>Micromonospora</taxon>
    </lineage>
</organism>
<dbReference type="Gene3D" id="2.60.40.10">
    <property type="entry name" value="Immunoglobulins"/>
    <property type="match status" value="1"/>
</dbReference>
<dbReference type="SUPFAM" id="SSF52279">
    <property type="entry name" value="Beta-D-glucan exohydrolase, C-terminal domain"/>
    <property type="match status" value="1"/>
</dbReference>
<comment type="function">
    <text evidence="3">Catalyzes the hydrolysis of a non-reducing terminal alpha-L-arabinopyranosidic linkage in ginsenoside Rb2 (alpha-L-arabinopyranosyl-(1-&gt;6)-alpha-D-glucopyranosyl) to release alpha-D-glucopyranosyl (Rd). It is not able to hydrolyze alpha-L-arabinofuranosyl-(1-&gt;6)-alpha-D-glucopyranosyl (Rc).</text>
</comment>
<keyword evidence="2 7" id="KW-0378">Hydrolase</keyword>
<evidence type="ECO:0000259" key="6">
    <source>
        <dbReference type="SMART" id="SM01217"/>
    </source>
</evidence>
<evidence type="ECO:0000256" key="2">
    <source>
        <dbReference type="ARBA" id="ARBA00022801"/>
    </source>
</evidence>
<dbReference type="Proteomes" id="UP000262621">
    <property type="component" value="Unassembled WGS sequence"/>
</dbReference>
<dbReference type="GO" id="GO:0008422">
    <property type="term" value="F:beta-glucosidase activity"/>
    <property type="evidence" value="ECO:0007669"/>
    <property type="project" value="UniProtKB-ARBA"/>
</dbReference>
<reference evidence="7 8" key="1">
    <citation type="submission" date="2018-08" db="EMBL/GenBank/DDBJ databases">
        <title>Verrucosispora craniellae sp. nov., isolated from a marine sponge in the South China Sea.</title>
        <authorList>
            <person name="Li L."/>
            <person name="Lin H.W."/>
        </authorList>
    </citation>
    <scope>NUCLEOTIDE SEQUENCE [LARGE SCALE GENOMIC DNA]</scope>
    <source>
        <strain evidence="7 8">LHW63014</strain>
    </source>
</reference>
<proteinExistence type="inferred from homology"/>
<dbReference type="SMART" id="SM01217">
    <property type="entry name" value="Fn3_like"/>
    <property type="match status" value="1"/>
</dbReference>
<dbReference type="InterPro" id="IPR001764">
    <property type="entry name" value="Glyco_hydro_3_N"/>
</dbReference>
<dbReference type="Pfam" id="PF01915">
    <property type="entry name" value="Glyco_hydro_3_C"/>
    <property type="match status" value="1"/>
</dbReference>
<keyword evidence="8" id="KW-1185">Reference proteome</keyword>
<gene>
    <name evidence="7" type="ORF">D0Q02_12345</name>
</gene>
<accession>A0A372FZJ6</accession>
<evidence type="ECO:0000313" key="8">
    <source>
        <dbReference type="Proteomes" id="UP000262621"/>
    </source>
</evidence>
<sequence>MTEVHGVVGAPVPAQPGPGHDRHDRSDRPDDEARVRELLGRMTIEEKVAQLVGFWEKEDGETVAPLQGEFADVGKLETFSRHGLGHLTRAYGTRPVDAAARASWLWKFQSDLVTGTRLGIPAIVHEECLTGLSAWRAATFPTPLAWGAACDPELVTAMAEAIGASMRALGIHQGLAPVLDVIRDPRWGRVDECIAEDPYLVGTLGTSYVRGLQSQGVLAALKHFAGYSASRAGRNFAPVHAGPRELADVLIPPFEMAILDGDARSVMHSYAEIDGVPVAADPTMLTGILRDRWGFDGTVVADYFGVAFLHLLHHVAADHADAAVQALTAGVDIELPTGDAYLTVAESVRSGRLDEAVVDRAVLRVLRQKQALGLLDATFDDEPEPVDLDSPEHRSIARRLAEKSVVLVANKGVLPLSVGRRVAVVGPNADREGALFGCYSFLNHVLVQHPDVETGIEVPTVLAAARAEFGADMVSWARGCDVDTEDRSGFDEAVATTAAADVAVLVVGDHAGLFGRGTVGEGCDREDLELPGVQRELVEAVLATGTPVVLVLLTGRPYALGWALARCAAVVQAFFPGEEGAGAITGVLSGRVNPSGRLPVSLPGSAGAQPFSYLHPTLGEGNEVTNLPATPVAPFGHGLSYTTFEYADLTVPATVPTDGALPVSVRLTNTGAVAGAEVVQLYGRDLVASVTRPVAQLLGYHRVHLEPGQSVTVDLTVPTTRLAFTDRSLTRVVEPGEVDLWVGSSVRRDAEARTILVGDTTPVTNSSPRWTTTHVR</sequence>
<dbReference type="PRINTS" id="PR00133">
    <property type="entry name" value="GLHYDRLASE3"/>
</dbReference>
<dbReference type="Pfam" id="PF00933">
    <property type="entry name" value="Glyco_hydro_3"/>
    <property type="match status" value="1"/>
</dbReference>
<evidence type="ECO:0000256" key="5">
    <source>
        <dbReference type="SAM" id="MobiDB-lite"/>
    </source>
</evidence>
<dbReference type="GO" id="GO:0005975">
    <property type="term" value="P:carbohydrate metabolic process"/>
    <property type="evidence" value="ECO:0007669"/>
    <property type="project" value="InterPro"/>
</dbReference>
<comment type="similarity">
    <text evidence="1">Belongs to the glycosyl hydrolase 3 family.</text>
</comment>
<dbReference type="PANTHER" id="PTHR42715">
    <property type="entry name" value="BETA-GLUCOSIDASE"/>
    <property type="match status" value="1"/>
</dbReference>
<protein>
    <recommendedName>
        <fullName evidence="4">Exo-alpha-(1-&gt;6)-L-arabinopyranosidase</fullName>
    </recommendedName>
</protein>
<dbReference type="EMBL" id="QVFU01000010">
    <property type="protein sequence ID" value="RFS46241.1"/>
    <property type="molecule type" value="Genomic_DNA"/>
</dbReference>
<dbReference type="Gene3D" id="3.20.20.300">
    <property type="entry name" value="Glycoside hydrolase, family 3, N-terminal domain"/>
    <property type="match status" value="1"/>
</dbReference>
<evidence type="ECO:0000256" key="4">
    <source>
        <dbReference type="ARBA" id="ARBA00074219"/>
    </source>
</evidence>
<dbReference type="InterPro" id="IPR013783">
    <property type="entry name" value="Ig-like_fold"/>
</dbReference>
<dbReference type="PANTHER" id="PTHR42715:SF10">
    <property type="entry name" value="BETA-GLUCOSIDASE"/>
    <property type="match status" value="1"/>
</dbReference>
<evidence type="ECO:0000256" key="1">
    <source>
        <dbReference type="ARBA" id="ARBA00005336"/>
    </source>
</evidence>
<comment type="caution">
    <text evidence="7">The sequence shown here is derived from an EMBL/GenBank/DDBJ whole genome shotgun (WGS) entry which is preliminary data.</text>
</comment>
<feature type="region of interest" description="Disordered" evidence="5">
    <location>
        <begin position="1"/>
        <end position="31"/>
    </location>
</feature>
<evidence type="ECO:0000256" key="3">
    <source>
        <dbReference type="ARBA" id="ARBA00058905"/>
    </source>
</evidence>
<dbReference type="InterPro" id="IPR050288">
    <property type="entry name" value="Cellulose_deg_GH3"/>
</dbReference>
<dbReference type="InterPro" id="IPR036962">
    <property type="entry name" value="Glyco_hydro_3_N_sf"/>
</dbReference>
<dbReference type="Gene3D" id="3.40.50.1700">
    <property type="entry name" value="Glycoside hydrolase family 3 C-terminal domain"/>
    <property type="match status" value="1"/>
</dbReference>
<feature type="domain" description="Fibronectin type III-like" evidence="6">
    <location>
        <begin position="677"/>
        <end position="746"/>
    </location>
</feature>
<dbReference type="AlphaFoldDB" id="A0A372FZJ6"/>
<dbReference type="Pfam" id="PF14310">
    <property type="entry name" value="Fn3-like"/>
    <property type="match status" value="1"/>
</dbReference>
<dbReference type="FunFam" id="2.60.40.10:FF:000495">
    <property type="entry name" value="Periplasmic beta-glucosidase"/>
    <property type="match status" value="1"/>
</dbReference>
<dbReference type="InterPro" id="IPR002772">
    <property type="entry name" value="Glyco_hydro_3_C"/>
</dbReference>
<dbReference type="OrthoDB" id="3304319at2"/>
<feature type="compositionally biased region" description="Low complexity" evidence="5">
    <location>
        <begin position="1"/>
        <end position="12"/>
    </location>
</feature>
<dbReference type="SUPFAM" id="SSF51445">
    <property type="entry name" value="(Trans)glycosidases"/>
    <property type="match status" value="1"/>
</dbReference>
<dbReference type="InterPro" id="IPR017853">
    <property type="entry name" value="GH"/>
</dbReference>